<evidence type="ECO:0000313" key="3">
    <source>
        <dbReference type="EMBL" id="ACY18209.1"/>
    </source>
</evidence>
<evidence type="ECO:0000259" key="2">
    <source>
        <dbReference type="Pfam" id="PF03372"/>
    </source>
</evidence>
<dbReference type="EMBL" id="CP001804">
    <property type="protein sequence ID" value="ACY18209.1"/>
    <property type="molecule type" value="Genomic_DNA"/>
</dbReference>
<sequence>MSARGRHGWALAALLLGGACASSSPGTGTGADAGAADADTGGDPMALVLPPLAPCDAGAPVPERVRVATWNVAIAGFSSIDTLARELREIDADVVLLQELEVGARRSGRVNQPRALAEAMGMDYAFAPSVPYDGGIFGLTVLTRLPLARAERHSLDGEIVYEPRIAFEVGACAGALELRLIDVHAEYVPETNTDNLARLAELIGPVGDQPIAVAGDLNTRPANAGIVALLADTGLVDLFHEEGGEPAIYIDYVLASPPLAEIVRESVRVDSDASDHAPLWVEFDLSAWADAIPADTRPAE</sequence>
<dbReference type="PANTHER" id="PTHR14859:SF15">
    <property type="entry name" value="ENDONUCLEASE_EXONUCLEASE_PHOSPHATASE DOMAIN-CONTAINING PROTEIN"/>
    <property type="match status" value="1"/>
</dbReference>
<organism evidence="3 4">
    <name type="scientific">Haliangium ochraceum (strain DSM 14365 / JCM 11303 / SMP-2)</name>
    <dbReference type="NCBI Taxonomy" id="502025"/>
    <lineage>
        <taxon>Bacteria</taxon>
        <taxon>Pseudomonadati</taxon>
        <taxon>Myxococcota</taxon>
        <taxon>Polyangia</taxon>
        <taxon>Haliangiales</taxon>
        <taxon>Kofleriaceae</taxon>
        <taxon>Haliangium</taxon>
    </lineage>
</organism>
<keyword evidence="4" id="KW-1185">Reference proteome</keyword>
<gene>
    <name evidence="3" type="ordered locus">Hoch_5732</name>
</gene>
<dbReference type="InterPro" id="IPR051916">
    <property type="entry name" value="GPI-anchor_lipid_remodeler"/>
</dbReference>
<dbReference type="KEGG" id="hoh:Hoch_5732"/>
<accession>D0LH64</accession>
<reference evidence="3 4" key="1">
    <citation type="journal article" date="2010" name="Stand. Genomic Sci.">
        <title>Complete genome sequence of Haliangium ochraceum type strain (SMP-2).</title>
        <authorList>
            <consortium name="US DOE Joint Genome Institute (JGI-PGF)"/>
            <person name="Ivanova N."/>
            <person name="Daum C."/>
            <person name="Lang E."/>
            <person name="Abt B."/>
            <person name="Kopitz M."/>
            <person name="Saunders E."/>
            <person name="Lapidus A."/>
            <person name="Lucas S."/>
            <person name="Glavina Del Rio T."/>
            <person name="Nolan M."/>
            <person name="Tice H."/>
            <person name="Copeland A."/>
            <person name="Cheng J.F."/>
            <person name="Chen F."/>
            <person name="Bruce D."/>
            <person name="Goodwin L."/>
            <person name="Pitluck S."/>
            <person name="Mavromatis K."/>
            <person name="Pati A."/>
            <person name="Mikhailova N."/>
            <person name="Chen A."/>
            <person name="Palaniappan K."/>
            <person name="Land M."/>
            <person name="Hauser L."/>
            <person name="Chang Y.J."/>
            <person name="Jeffries C.D."/>
            <person name="Detter J.C."/>
            <person name="Brettin T."/>
            <person name="Rohde M."/>
            <person name="Goker M."/>
            <person name="Bristow J."/>
            <person name="Markowitz V."/>
            <person name="Eisen J.A."/>
            <person name="Hugenholtz P."/>
            <person name="Kyrpides N.C."/>
            <person name="Klenk H.P."/>
        </authorList>
    </citation>
    <scope>NUCLEOTIDE SEQUENCE [LARGE SCALE GENOMIC DNA]</scope>
    <source>
        <strain evidence="4">DSM 14365 / CIP 107738 / JCM 11303 / AJ 13395 / SMP-2</strain>
    </source>
</reference>
<dbReference type="Pfam" id="PF03372">
    <property type="entry name" value="Exo_endo_phos"/>
    <property type="match status" value="1"/>
</dbReference>
<keyword evidence="3" id="KW-0540">Nuclease</keyword>
<feature type="domain" description="Endonuclease/exonuclease/phosphatase" evidence="2">
    <location>
        <begin position="68"/>
        <end position="276"/>
    </location>
</feature>
<feature type="signal peptide" evidence="1">
    <location>
        <begin position="1"/>
        <end position="21"/>
    </location>
</feature>
<keyword evidence="1" id="KW-0732">Signal</keyword>
<name>D0LH64_HALO1</name>
<proteinExistence type="predicted"/>
<dbReference type="PANTHER" id="PTHR14859">
    <property type="entry name" value="CALCOFLUOR WHITE HYPERSENSITIVE PROTEIN PRECURSOR"/>
    <property type="match status" value="1"/>
</dbReference>
<keyword evidence="3" id="KW-0255">Endonuclease</keyword>
<dbReference type="Proteomes" id="UP000001880">
    <property type="component" value="Chromosome"/>
</dbReference>
<dbReference type="RefSeq" id="WP_012830801.1">
    <property type="nucleotide sequence ID" value="NC_013440.1"/>
</dbReference>
<keyword evidence="3" id="KW-0378">Hydrolase</keyword>
<dbReference type="GO" id="GO:0006506">
    <property type="term" value="P:GPI anchor biosynthetic process"/>
    <property type="evidence" value="ECO:0007669"/>
    <property type="project" value="TreeGrafter"/>
</dbReference>
<dbReference type="AlphaFoldDB" id="D0LH64"/>
<dbReference type="GO" id="GO:0016020">
    <property type="term" value="C:membrane"/>
    <property type="evidence" value="ECO:0007669"/>
    <property type="project" value="GOC"/>
</dbReference>
<dbReference type="HOGENOM" id="CLU_926759_0_0_7"/>
<dbReference type="eggNOG" id="COG3568">
    <property type="taxonomic scope" value="Bacteria"/>
</dbReference>
<dbReference type="InterPro" id="IPR005135">
    <property type="entry name" value="Endo/exonuclease/phosphatase"/>
</dbReference>
<feature type="chain" id="PRO_5003010595" evidence="1">
    <location>
        <begin position="22"/>
        <end position="300"/>
    </location>
</feature>
<dbReference type="Gene3D" id="3.60.10.10">
    <property type="entry name" value="Endonuclease/exonuclease/phosphatase"/>
    <property type="match status" value="1"/>
</dbReference>
<dbReference type="SUPFAM" id="SSF56219">
    <property type="entry name" value="DNase I-like"/>
    <property type="match status" value="1"/>
</dbReference>
<dbReference type="PROSITE" id="PS51257">
    <property type="entry name" value="PROKAR_LIPOPROTEIN"/>
    <property type="match status" value="1"/>
</dbReference>
<dbReference type="GO" id="GO:0004519">
    <property type="term" value="F:endonuclease activity"/>
    <property type="evidence" value="ECO:0007669"/>
    <property type="project" value="UniProtKB-KW"/>
</dbReference>
<evidence type="ECO:0000313" key="4">
    <source>
        <dbReference type="Proteomes" id="UP000001880"/>
    </source>
</evidence>
<dbReference type="GO" id="GO:0004527">
    <property type="term" value="F:exonuclease activity"/>
    <property type="evidence" value="ECO:0007669"/>
    <property type="project" value="UniProtKB-KW"/>
</dbReference>
<keyword evidence="3" id="KW-0269">Exonuclease</keyword>
<evidence type="ECO:0000256" key="1">
    <source>
        <dbReference type="SAM" id="SignalP"/>
    </source>
</evidence>
<dbReference type="InterPro" id="IPR036691">
    <property type="entry name" value="Endo/exonu/phosph_ase_sf"/>
</dbReference>
<protein>
    <submittedName>
        <fullName evidence="3">Endonuclease/exonuclease/phosphatase</fullName>
    </submittedName>
</protein>
<dbReference type="STRING" id="502025.Hoch_5732"/>
<dbReference type="OrthoDB" id="9813425at2"/>